<keyword evidence="5" id="KW-0769">Symport</keyword>
<evidence type="ECO:0000256" key="2">
    <source>
        <dbReference type="ARBA" id="ARBA00006434"/>
    </source>
</evidence>
<evidence type="ECO:0000256" key="7">
    <source>
        <dbReference type="ARBA" id="ARBA00023136"/>
    </source>
</evidence>
<dbReference type="Gene3D" id="1.20.1730.10">
    <property type="entry name" value="Sodium/glucose cotransporter"/>
    <property type="match status" value="1"/>
</dbReference>
<name>A0A385YYY2_9PSED</name>
<sequence>MLIWFVAAYLLVTVGIGFYASTRVKNSSDFAAGGRSMGFPIVAAMVFATWFGSEAVLGIPASFIEEGFAGIIEDPFGSFGCLMLVGLFIARPLYRMNLLTIGDYFRKRFGRNVELITSLVIIASYLGWIAAQLTALGVVFNVLSDGSISTTQGMLLGTVIVLVYTLFGGMWSVALTDFFQMIIIVVGLVYLTWLIGDMAGGADVVIAHAADAGKFTFINSFEPKDVVAFIGAALTMMLGSIPQQDVYARVMSAKTENIAARASMFGAGFYLCFCMLPIFLTYAASMIDPEMVKRWLAEDAQMILPHLILERTPLFAQIMFFGALLSAIMSTASGTLLAPSVTFTENVLKRFLPDMNDKQFLLAMRLTIVACTIFTSVFALYSDASIYEMVGNAYKVTLVAAVVPLLAGLFWKRATTQGALFAIAFGLVSWGYLEYSLTDAAFWPPQLAGLLFSLAGMLIGSLLPQFMGRRDALAQGSTQTA</sequence>
<dbReference type="RefSeq" id="WP_119892166.1">
    <property type="nucleotide sequence ID" value="NZ_CP032419.1"/>
</dbReference>
<feature type="transmembrane region" description="Helical" evidence="9">
    <location>
        <begin position="264"/>
        <end position="287"/>
    </location>
</feature>
<dbReference type="EMBL" id="CP032419">
    <property type="protein sequence ID" value="AYC31540.1"/>
    <property type="molecule type" value="Genomic_DNA"/>
</dbReference>
<evidence type="ECO:0000256" key="8">
    <source>
        <dbReference type="RuleBase" id="RU362091"/>
    </source>
</evidence>
<keyword evidence="11" id="KW-1185">Reference proteome</keyword>
<evidence type="ECO:0000256" key="3">
    <source>
        <dbReference type="ARBA" id="ARBA00022448"/>
    </source>
</evidence>
<comment type="subcellular location">
    <subcellularLocation>
        <location evidence="1">Membrane</location>
        <topology evidence="1">Multi-pass membrane protein</topology>
    </subcellularLocation>
</comment>
<dbReference type="AlphaFoldDB" id="A0A385YYY2"/>
<feature type="transmembrane region" description="Helical" evidence="9">
    <location>
        <begin position="152"/>
        <end position="171"/>
    </location>
</feature>
<feature type="transmembrane region" description="Helical" evidence="9">
    <location>
        <begin position="226"/>
        <end position="243"/>
    </location>
</feature>
<dbReference type="PANTHER" id="PTHR48086">
    <property type="entry name" value="SODIUM/PROLINE SYMPORTER-RELATED"/>
    <property type="match status" value="1"/>
</dbReference>
<keyword evidence="3" id="KW-0813">Transport</keyword>
<comment type="similarity">
    <text evidence="2 8">Belongs to the sodium:solute symporter (SSF) (TC 2.A.21) family.</text>
</comment>
<gene>
    <name evidence="10" type="ORF">D3880_03630</name>
</gene>
<dbReference type="GO" id="GO:0015293">
    <property type="term" value="F:symporter activity"/>
    <property type="evidence" value="ECO:0007669"/>
    <property type="project" value="UniProtKB-KW"/>
</dbReference>
<feature type="transmembrane region" description="Helical" evidence="9">
    <location>
        <begin position="42"/>
        <end position="64"/>
    </location>
</feature>
<protein>
    <submittedName>
        <fullName evidence="10">Sodium:solute symporter</fullName>
    </submittedName>
</protein>
<dbReference type="Proteomes" id="UP000265560">
    <property type="component" value="Chromosome"/>
</dbReference>
<dbReference type="GO" id="GO:0005886">
    <property type="term" value="C:plasma membrane"/>
    <property type="evidence" value="ECO:0007669"/>
    <property type="project" value="TreeGrafter"/>
</dbReference>
<proteinExistence type="inferred from homology"/>
<dbReference type="KEGG" id="pcav:D3880_03630"/>
<feature type="transmembrane region" description="Helical" evidence="9">
    <location>
        <begin position="393"/>
        <end position="411"/>
    </location>
</feature>
<dbReference type="InterPro" id="IPR038377">
    <property type="entry name" value="Na/Glc_symporter_sf"/>
</dbReference>
<evidence type="ECO:0000256" key="4">
    <source>
        <dbReference type="ARBA" id="ARBA00022692"/>
    </source>
</evidence>
<evidence type="ECO:0000313" key="10">
    <source>
        <dbReference type="EMBL" id="AYC31540.1"/>
    </source>
</evidence>
<dbReference type="InterPro" id="IPR001734">
    <property type="entry name" value="Na/solute_symporter"/>
</dbReference>
<feature type="transmembrane region" description="Helical" evidence="9">
    <location>
        <begin position="360"/>
        <end position="381"/>
    </location>
</feature>
<dbReference type="CDD" id="cd11474">
    <property type="entry name" value="SLC5sbd_CHT"/>
    <property type="match status" value="1"/>
</dbReference>
<evidence type="ECO:0000256" key="6">
    <source>
        <dbReference type="ARBA" id="ARBA00022989"/>
    </source>
</evidence>
<dbReference type="OrthoDB" id="9789704at2"/>
<feature type="transmembrane region" description="Helical" evidence="9">
    <location>
        <begin position="178"/>
        <end position="196"/>
    </location>
</feature>
<feature type="transmembrane region" description="Helical" evidence="9">
    <location>
        <begin position="6"/>
        <end position="22"/>
    </location>
</feature>
<feature type="transmembrane region" description="Helical" evidence="9">
    <location>
        <begin position="115"/>
        <end position="140"/>
    </location>
</feature>
<accession>A0A385YYY2</accession>
<evidence type="ECO:0000256" key="5">
    <source>
        <dbReference type="ARBA" id="ARBA00022847"/>
    </source>
</evidence>
<keyword evidence="4 9" id="KW-0812">Transmembrane</keyword>
<keyword evidence="7 9" id="KW-0472">Membrane</keyword>
<dbReference type="InterPro" id="IPR050277">
    <property type="entry name" value="Sodium:Solute_Symporter"/>
</dbReference>
<keyword evidence="6 9" id="KW-1133">Transmembrane helix</keyword>
<feature type="transmembrane region" description="Helical" evidence="9">
    <location>
        <begin position="418"/>
        <end position="437"/>
    </location>
</feature>
<dbReference type="Pfam" id="PF00474">
    <property type="entry name" value="SSF"/>
    <property type="match status" value="1"/>
</dbReference>
<feature type="transmembrane region" description="Helical" evidence="9">
    <location>
        <begin position="76"/>
        <end position="94"/>
    </location>
</feature>
<organism evidence="10 11">
    <name type="scientific">Pseudomonas cavernae</name>
    <dbReference type="NCBI Taxonomy" id="2320867"/>
    <lineage>
        <taxon>Bacteria</taxon>
        <taxon>Pseudomonadati</taxon>
        <taxon>Pseudomonadota</taxon>
        <taxon>Gammaproteobacteria</taxon>
        <taxon>Pseudomonadales</taxon>
        <taxon>Pseudomonadaceae</taxon>
        <taxon>Pseudomonas</taxon>
    </lineage>
</organism>
<dbReference type="PROSITE" id="PS50283">
    <property type="entry name" value="NA_SOLUT_SYMP_3"/>
    <property type="match status" value="1"/>
</dbReference>
<evidence type="ECO:0000256" key="9">
    <source>
        <dbReference type="SAM" id="Phobius"/>
    </source>
</evidence>
<evidence type="ECO:0000256" key="1">
    <source>
        <dbReference type="ARBA" id="ARBA00004141"/>
    </source>
</evidence>
<feature type="transmembrane region" description="Helical" evidence="9">
    <location>
        <begin position="314"/>
        <end position="339"/>
    </location>
</feature>
<reference evidence="11" key="1">
    <citation type="submission" date="2018-09" db="EMBL/GenBank/DDBJ databases">
        <authorList>
            <person name="Zhu H."/>
        </authorList>
    </citation>
    <scope>NUCLEOTIDE SEQUENCE [LARGE SCALE GENOMIC DNA]</scope>
    <source>
        <strain evidence="11">K2W31S-8</strain>
    </source>
</reference>
<feature type="transmembrane region" description="Helical" evidence="9">
    <location>
        <begin position="443"/>
        <end position="463"/>
    </location>
</feature>
<dbReference type="PANTHER" id="PTHR48086:SF7">
    <property type="entry name" value="SODIUM-SOLUTE SYMPORTER-RELATED"/>
    <property type="match status" value="1"/>
</dbReference>
<evidence type="ECO:0000313" key="11">
    <source>
        <dbReference type="Proteomes" id="UP000265560"/>
    </source>
</evidence>